<protein>
    <submittedName>
        <fullName evidence="2">Uncharacterized protein</fullName>
    </submittedName>
</protein>
<accession>A0A229P520</accession>
<evidence type="ECO:0000256" key="1">
    <source>
        <dbReference type="SAM" id="MobiDB-lite"/>
    </source>
</evidence>
<evidence type="ECO:0000313" key="2">
    <source>
        <dbReference type="EMBL" id="OXM17157.1"/>
    </source>
</evidence>
<gene>
    <name evidence="2" type="ORF">CGZ75_11230</name>
</gene>
<dbReference type="EMBL" id="NMUQ01000001">
    <property type="protein sequence ID" value="OXM17157.1"/>
    <property type="molecule type" value="Genomic_DNA"/>
</dbReference>
<proteinExistence type="predicted"/>
<feature type="region of interest" description="Disordered" evidence="1">
    <location>
        <begin position="88"/>
        <end position="112"/>
    </location>
</feature>
<dbReference type="AlphaFoldDB" id="A0A229P520"/>
<organism evidence="2 3">
    <name type="scientific">Paenibacillus herberti</name>
    <dbReference type="NCBI Taxonomy" id="1619309"/>
    <lineage>
        <taxon>Bacteria</taxon>
        <taxon>Bacillati</taxon>
        <taxon>Bacillota</taxon>
        <taxon>Bacilli</taxon>
        <taxon>Bacillales</taxon>
        <taxon>Paenibacillaceae</taxon>
        <taxon>Paenibacillus</taxon>
    </lineage>
</organism>
<sequence>MLSFQEKLELFTSFPKLTRNDVSMGRVNFHFEGSLHEKKTVVYRLHPNGSGYIFAGLLDGYETDDKGYTSIRDMDAEELRRLTSASIASLSKAPSAPAQEPGQSRAARRRRMTKSHWMNAEGNSLELRNEEDLWYLYAGLNLEMAFETYDEAEEYLLEEGFKPQA</sequence>
<dbReference type="RefSeq" id="WP_089524234.1">
    <property type="nucleotide sequence ID" value="NZ_NMUQ01000001.1"/>
</dbReference>
<dbReference type="Proteomes" id="UP000215145">
    <property type="component" value="Unassembled WGS sequence"/>
</dbReference>
<dbReference type="OrthoDB" id="2360619at2"/>
<comment type="caution">
    <text evidence="2">The sequence shown here is derived from an EMBL/GenBank/DDBJ whole genome shotgun (WGS) entry which is preliminary data.</text>
</comment>
<evidence type="ECO:0000313" key="3">
    <source>
        <dbReference type="Proteomes" id="UP000215145"/>
    </source>
</evidence>
<name>A0A229P520_9BACL</name>
<keyword evidence="3" id="KW-1185">Reference proteome</keyword>
<reference evidence="2 3" key="1">
    <citation type="submission" date="2017-07" db="EMBL/GenBank/DDBJ databases">
        <title>Paenibacillus herberti R33 genome sequencing and assembly.</title>
        <authorList>
            <person name="Su W."/>
        </authorList>
    </citation>
    <scope>NUCLEOTIDE SEQUENCE [LARGE SCALE GENOMIC DNA]</scope>
    <source>
        <strain evidence="2 3">R33</strain>
    </source>
</reference>